<dbReference type="AlphaFoldDB" id="A0A2G8RSJ2"/>
<organism evidence="2 3">
    <name type="scientific">Ganoderma sinense ZZ0214-1</name>
    <dbReference type="NCBI Taxonomy" id="1077348"/>
    <lineage>
        <taxon>Eukaryota</taxon>
        <taxon>Fungi</taxon>
        <taxon>Dikarya</taxon>
        <taxon>Basidiomycota</taxon>
        <taxon>Agaricomycotina</taxon>
        <taxon>Agaricomycetes</taxon>
        <taxon>Polyporales</taxon>
        <taxon>Polyporaceae</taxon>
        <taxon>Ganoderma</taxon>
    </lineage>
</organism>
<evidence type="ECO:0000256" key="1">
    <source>
        <dbReference type="SAM" id="MobiDB-lite"/>
    </source>
</evidence>
<feature type="region of interest" description="Disordered" evidence="1">
    <location>
        <begin position="157"/>
        <end position="199"/>
    </location>
</feature>
<gene>
    <name evidence="2" type="ORF">GSI_14231</name>
</gene>
<feature type="compositionally biased region" description="Low complexity" evidence="1">
    <location>
        <begin position="165"/>
        <end position="195"/>
    </location>
</feature>
<accession>A0A2G8RSJ2</accession>
<proteinExistence type="predicted"/>
<dbReference type="EMBL" id="AYKW01000067">
    <property type="protein sequence ID" value="PIL24477.1"/>
    <property type="molecule type" value="Genomic_DNA"/>
</dbReference>
<keyword evidence="3" id="KW-1185">Reference proteome</keyword>
<dbReference type="Proteomes" id="UP000230002">
    <property type="component" value="Unassembled WGS sequence"/>
</dbReference>
<comment type="caution">
    <text evidence="2">The sequence shown here is derived from an EMBL/GenBank/DDBJ whole genome shotgun (WGS) entry which is preliminary data.</text>
</comment>
<reference evidence="2 3" key="1">
    <citation type="journal article" date="2015" name="Sci. Rep.">
        <title>Chromosome-level genome map provides insights into diverse defense mechanisms in the medicinal fungus Ganoderma sinense.</title>
        <authorList>
            <person name="Zhu Y."/>
            <person name="Xu J."/>
            <person name="Sun C."/>
            <person name="Zhou S."/>
            <person name="Xu H."/>
            <person name="Nelson D.R."/>
            <person name="Qian J."/>
            <person name="Song J."/>
            <person name="Luo H."/>
            <person name="Xiang L."/>
            <person name="Li Y."/>
            <person name="Xu Z."/>
            <person name="Ji A."/>
            <person name="Wang L."/>
            <person name="Lu S."/>
            <person name="Hayward A."/>
            <person name="Sun W."/>
            <person name="Li X."/>
            <person name="Schwartz D.C."/>
            <person name="Wang Y."/>
            <person name="Chen S."/>
        </authorList>
    </citation>
    <scope>NUCLEOTIDE SEQUENCE [LARGE SCALE GENOMIC DNA]</scope>
    <source>
        <strain evidence="2 3">ZZ0214-1</strain>
    </source>
</reference>
<evidence type="ECO:0000313" key="2">
    <source>
        <dbReference type="EMBL" id="PIL24477.1"/>
    </source>
</evidence>
<dbReference type="OrthoDB" id="10374933at2759"/>
<name>A0A2G8RSJ2_9APHY</name>
<sequence>MASQHPSDQYKATRESVDVESLAQELSRYLKITAEDTEFLSHHASHRDELFAELYKQFDVKSGPFSANQFVQVGGNPDAHLVPANAEIERLTPPKTLEDRVARLHVASAALVVFNQYKVGYALLDHPDLERQLQQRKTQIMDEWRKTEFVRLFPESAANAPGPSATPTALASLPGPPLSSSESSAGASDSSAPRPVSDDEAAQFLRDPGTMLGKRFVCSPPEDALYSLGFEDRGLWEVVSCRVHMDEGVVDREYMVLTEEDPDYPLPMGESQVRDMLRYSTFAV</sequence>
<evidence type="ECO:0000313" key="3">
    <source>
        <dbReference type="Proteomes" id="UP000230002"/>
    </source>
</evidence>
<protein>
    <submittedName>
        <fullName evidence="2">Uncharacterized protein</fullName>
    </submittedName>
</protein>